<proteinExistence type="predicted"/>
<organism evidence="4 5">
    <name type="scientific">Jeotgalibacillus proteolyticus</name>
    <dbReference type="NCBI Taxonomy" id="2082395"/>
    <lineage>
        <taxon>Bacteria</taxon>
        <taxon>Bacillati</taxon>
        <taxon>Bacillota</taxon>
        <taxon>Bacilli</taxon>
        <taxon>Bacillales</taxon>
        <taxon>Caryophanaceae</taxon>
        <taxon>Jeotgalibacillus</taxon>
    </lineage>
</organism>
<feature type="DNA-binding region" description="H-T-H motif" evidence="2">
    <location>
        <begin position="34"/>
        <end position="53"/>
    </location>
</feature>
<dbReference type="Pfam" id="PF17924">
    <property type="entry name" value="TetR_C_19"/>
    <property type="match status" value="1"/>
</dbReference>
<dbReference type="EMBL" id="PREZ01000003">
    <property type="protein sequence ID" value="PPA71046.1"/>
    <property type="molecule type" value="Genomic_DNA"/>
</dbReference>
<dbReference type="Pfam" id="PF00440">
    <property type="entry name" value="TetR_N"/>
    <property type="match status" value="1"/>
</dbReference>
<reference evidence="4 5" key="1">
    <citation type="submission" date="2018-02" db="EMBL/GenBank/DDBJ databases">
        <title>Jeotgalibacillus proteolyticum sp. nov. a protease producing bacterium isolated from ocean sediments of Laizhou Bay.</title>
        <authorList>
            <person name="Li Y."/>
        </authorList>
    </citation>
    <scope>NUCLEOTIDE SEQUENCE [LARGE SCALE GENOMIC DNA]</scope>
    <source>
        <strain evidence="4 5">22-7</strain>
    </source>
</reference>
<dbReference type="Proteomes" id="UP000239047">
    <property type="component" value="Unassembled WGS sequence"/>
</dbReference>
<dbReference type="InterPro" id="IPR001647">
    <property type="entry name" value="HTH_TetR"/>
</dbReference>
<comment type="caution">
    <text evidence="4">The sequence shown here is derived from an EMBL/GenBank/DDBJ whole genome shotgun (WGS) entry which is preliminary data.</text>
</comment>
<evidence type="ECO:0000313" key="4">
    <source>
        <dbReference type="EMBL" id="PPA71046.1"/>
    </source>
</evidence>
<evidence type="ECO:0000256" key="2">
    <source>
        <dbReference type="PROSITE-ProRule" id="PRU00335"/>
    </source>
</evidence>
<keyword evidence="1 2" id="KW-0238">DNA-binding</keyword>
<evidence type="ECO:0000259" key="3">
    <source>
        <dbReference type="PROSITE" id="PS50977"/>
    </source>
</evidence>
<gene>
    <name evidence="4" type="ORF">C4B60_09730</name>
</gene>
<name>A0A2S5GDH5_9BACL</name>
<evidence type="ECO:0000256" key="1">
    <source>
        <dbReference type="ARBA" id="ARBA00023125"/>
    </source>
</evidence>
<dbReference type="AlphaFoldDB" id="A0A2S5GDH5"/>
<dbReference type="PROSITE" id="PS50977">
    <property type="entry name" value="HTH_TETR_2"/>
    <property type="match status" value="1"/>
</dbReference>
<dbReference type="InterPro" id="IPR009057">
    <property type="entry name" value="Homeodomain-like_sf"/>
</dbReference>
<dbReference type="OrthoDB" id="9812484at2"/>
<dbReference type="GO" id="GO:0003677">
    <property type="term" value="F:DNA binding"/>
    <property type="evidence" value="ECO:0007669"/>
    <property type="project" value="UniProtKB-UniRule"/>
</dbReference>
<accession>A0A2S5GDH5</accession>
<evidence type="ECO:0000313" key="5">
    <source>
        <dbReference type="Proteomes" id="UP000239047"/>
    </source>
</evidence>
<dbReference type="RefSeq" id="WP_104057795.1">
    <property type="nucleotide sequence ID" value="NZ_PREZ01000003.1"/>
</dbReference>
<protein>
    <submittedName>
        <fullName evidence="4">TetR/AcrR family transcriptional regulator</fullName>
    </submittedName>
</protein>
<dbReference type="SUPFAM" id="SSF46689">
    <property type="entry name" value="Homeodomain-like"/>
    <property type="match status" value="1"/>
</dbReference>
<keyword evidence="5" id="KW-1185">Reference proteome</keyword>
<feature type="domain" description="HTH tetR-type" evidence="3">
    <location>
        <begin position="11"/>
        <end position="71"/>
    </location>
</feature>
<dbReference type="Gene3D" id="1.10.357.10">
    <property type="entry name" value="Tetracycline Repressor, domain 2"/>
    <property type="match status" value="1"/>
</dbReference>
<sequence>MPKITFHNLSQEKQHKLMTAIQNEFSRVPLQLASISNIVKEAKVPRGSFYQYFDDKEDAYYYLLSTYILELNEQFIYSLKKHEGDLFEAIIDVFQYTIEDDDHFQLMKNAFLNLSYKVENKFSGIFQGHSRKSENMKTISQYINLELLNIKSEKDFEYIVQILKAVTFRNFVEKFAKNLSNAEALLIFRKELELLKNGLARS</sequence>